<evidence type="ECO:0000256" key="1">
    <source>
        <dbReference type="SAM" id="SignalP"/>
    </source>
</evidence>
<keyword evidence="3" id="KW-1185">Reference proteome</keyword>
<reference evidence="2" key="1">
    <citation type="submission" date="2023-03" db="EMBL/GenBank/DDBJ databases">
        <title>Massive genome expansion in bonnet fungi (Mycena s.s.) driven by repeated elements and novel gene families across ecological guilds.</title>
        <authorList>
            <consortium name="Lawrence Berkeley National Laboratory"/>
            <person name="Harder C.B."/>
            <person name="Miyauchi S."/>
            <person name="Viragh M."/>
            <person name="Kuo A."/>
            <person name="Thoen E."/>
            <person name="Andreopoulos B."/>
            <person name="Lu D."/>
            <person name="Skrede I."/>
            <person name="Drula E."/>
            <person name="Henrissat B."/>
            <person name="Morin E."/>
            <person name="Kohler A."/>
            <person name="Barry K."/>
            <person name="LaButti K."/>
            <person name="Morin E."/>
            <person name="Salamov A."/>
            <person name="Lipzen A."/>
            <person name="Mereny Z."/>
            <person name="Hegedus B."/>
            <person name="Baldrian P."/>
            <person name="Stursova M."/>
            <person name="Weitz H."/>
            <person name="Taylor A."/>
            <person name="Grigoriev I.V."/>
            <person name="Nagy L.G."/>
            <person name="Martin F."/>
            <person name="Kauserud H."/>
        </authorList>
    </citation>
    <scope>NUCLEOTIDE SEQUENCE</scope>
    <source>
        <strain evidence="2">9284</strain>
    </source>
</reference>
<feature type="signal peptide" evidence="1">
    <location>
        <begin position="1"/>
        <end position="21"/>
    </location>
</feature>
<organism evidence="2 3">
    <name type="scientific">Roridomyces roridus</name>
    <dbReference type="NCBI Taxonomy" id="1738132"/>
    <lineage>
        <taxon>Eukaryota</taxon>
        <taxon>Fungi</taxon>
        <taxon>Dikarya</taxon>
        <taxon>Basidiomycota</taxon>
        <taxon>Agaricomycotina</taxon>
        <taxon>Agaricomycetes</taxon>
        <taxon>Agaricomycetidae</taxon>
        <taxon>Agaricales</taxon>
        <taxon>Marasmiineae</taxon>
        <taxon>Mycenaceae</taxon>
        <taxon>Roridomyces</taxon>
    </lineage>
</organism>
<accession>A0AAD7FIN6</accession>
<dbReference type="EMBL" id="JARKIF010000015">
    <property type="protein sequence ID" value="KAJ7622514.1"/>
    <property type="molecule type" value="Genomic_DNA"/>
</dbReference>
<name>A0AAD7FIN6_9AGAR</name>
<keyword evidence="1" id="KW-0732">Signal</keyword>
<sequence length="51" mass="5575">MRFTLPSLLLTVVYMALLTNAVVMREINADATAPIDIDADTSIGSERDPPR</sequence>
<dbReference type="AlphaFoldDB" id="A0AAD7FIN6"/>
<dbReference type="Proteomes" id="UP001221142">
    <property type="component" value="Unassembled WGS sequence"/>
</dbReference>
<evidence type="ECO:0000313" key="2">
    <source>
        <dbReference type="EMBL" id="KAJ7622514.1"/>
    </source>
</evidence>
<feature type="chain" id="PRO_5042172316" evidence="1">
    <location>
        <begin position="22"/>
        <end position="51"/>
    </location>
</feature>
<gene>
    <name evidence="2" type="ORF">FB45DRAFT_1061961</name>
</gene>
<proteinExistence type="predicted"/>
<evidence type="ECO:0000313" key="3">
    <source>
        <dbReference type="Proteomes" id="UP001221142"/>
    </source>
</evidence>
<protein>
    <submittedName>
        <fullName evidence="2">Uncharacterized protein</fullName>
    </submittedName>
</protein>
<comment type="caution">
    <text evidence="2">The sequence shown here is derived from an EMBL/GenBank/DDBJ whole genome shotgun (WGS) entry which is preliminary data.</text>
</comment>